<evidence type="ECO:0000313" key="7">
    <source>
        <dbReference type="EMBL" id="GAA4227690.1"/>
    </source>
</evidence>
<keyword evidence="3" id="KW-0285">Flavoprotein</keyword>
<dbReference type="InterPro" id="IPR036318">
    <property type="entry name" value="FAD-bd_PCMH-like_sf"/>
</dbReference>
<evidence type="ECO:0000256" key="3">
    <source>
        <dbReference type="ARBA" id="ARBA00022630"/>
    </source>
</evidence>
<proteinExistence type="inferred from homology"/>
<evidence type="ECO:0000256" key="2">
    <source>
        <dbReference type="ARBA" id="ARBA00005466"/>
    </source>
</evidence>
<keyword evidence="4" id="KW-0274">FAD</keyword>
<dbReference type="PROSITE" id="PS00862">
    <property type="entry name" value="OX2_COVAL_FAD"/>
    <property type="match status" value="1"/>
</dbReference>
<dbReference type="InterPro" id="IPR006093">
    <property type="entry name" value="Oxy_OxRdtase_FAD_BS"/>
</dbReference>
<dbReference type="PANTHER" id="PTHR42973:SF39">
    <property type="entry name" value="FAD-BINDING PCMH-TYPE DOMAIN-CONTAINING PROTEIN"/>
    <property type="match status" value="1"/>
</dbReference>
<dbReference type="Gene3D" id="3.40.462.20">
    <property type="match status" value="1"/>
</dbReference>
<gene>
    <name evidence="7" type="ORF">GCM10022254_16000</name>
</gene>
<dbReference type="EMBL" id="BAABAS010000004">
    <property type="protein sequence ID" value="GAA4227690.1"/>
    <property type="molecule type" value="Genomic_DNA"/>
</dbReference>
<dbReference type="InterPro" id="IPR050416">
    <property type="entry name" value="FAD-linked_Oxidoreductase"/>
</dbReference>
<protein>
    <submittedName>
        <fullName evidence="7">FAD-binding oxidoreductase</fullName>
    </submittedName>
</protein>
<dbReference type="InterPro" id="IPR016166">
    <property type="entry name" value="FAD-bd_PCMH"/>
</dbReference>
<dbReference type="Pfam" id="PF01565">
    <property type="entry name" value="FAD_binding_4"/>
    <property type="match status" value="1"/>
</dbReference>
<evidence type="ECO:0000313" key="8">
    <source>
        <dbReference type="Proteomes" id="UP001501710"/>
    </source>
</evidence>
<dbReference type="InterPro" id="IPR016169">
    <property type="entry name" value="FAD-bd_PCMH_sub2"/>
</dbReference>
<evidence type="ECO:0000256" key="5">
    <source>
        <dbReference type="ARBA" id="ARBA00023002"/>
    </source>
</evidence>
<dbReference type="SUPFAM" id="SSF56176">
    <property type="entry name" value="FAD-binding/transporter-associated domain-like"/>
    <property type="match status" value="1"/>
</dbReference>
<dbReference type="PROSITE" id="PS51387">
    <property type="entry name" value="FAD_PCMH"/>
    <property type="match status" value="1"/>
</dbReference>
<evidence type="ECO:0000256" key="4">
    <source>
        <dbReference type="ARBA" id="ARBA00022827"/>
    </source>
</evidence>
<dbReference type="Gene3D" id="3.30.465.10">
    <property type="match status" value="1"/>
</dbReference>
<feature type="domain" description="FAD-binding PCMH-type" evidence="6">
    <location>
        <begin position="162"/>
        <end position="330"/>
    </location>
</feature>
<dbReference type="Pfam" id="PF08031">
    <property type="entry name" value="BBE"/>
    <property type="match status" value="1"/>
</dbReference>
<accession>A0ABP8BW68</accession>
<dbReference type="Gene3D" id="3.30.43.10">
    <property type="entry name" value="Uridine Diphospho-n-acetylenolpyruvylglucosamine Reductase, domain 2"/>
    <property type="match status" value="1"/>
</dbReference>
<dbReference type="PANTHER" id="PTHR42973">
    <property type="entry name" value="BINDING OXIDOREDUCTASE, PUTATIVE (AFU_ORTHOLOGUE AFUA_1G17690)-RELATED"/>
    <property type="match status" value="1"/>
</dbReference>
<organism evidence="7 8">
    <name type="scientific">Actinomadura meridiana</name>
    <dbReference type="NCBI Taxonomy" id="559626"/>
    <lineage>
        <taxon>Bacteria</taxon>
        <taxon>Bacillati</taxon>
        <taxon>Actinomycetota</taxon>
        <taxon>Actinomycetes</taxon>
        <taxon>Streptosporangiales</taxon>
        <taxon>Thermomonosporaceae</taxon>
        <taxon>Actinomadura</taxon>
    </lineage>
</organism>
<dbReference type="InterPro" id="IPR006094">
    <property type="entry name" value="Oxid_FAD_bind_N"/>
</dbReference>
<evidence type="ECO:0000256" key="1">
    <source>
        <dbReference type="ARBA" id="ARBA00001974"/>
    </source>
</evidence>
<keyword evidence="5" id="KW-0560">Oxidoreductase</keyword>
<sequence>MLEANSATEPVQTPVGVWTGSVTHDNQTDPYVISFAPDGTIALRTPVTVGVGTWAAGEPGRFTYELTETFTPVSGHAGEVRAHVDAHLKNNTTHTGTGSAKIYTPDGTLVHTTTAESAGERIADEPAPWHDLVSLGTPMRGRTLHRGDEGFEEAGSGWLLTVEHRPAAIVVAADADDVSAAVRFAAARKLPIAVESTGHGRSVPADGAVFIATEELRELSVDPQARTARIGAGLRWDEVISAAADHGLAPLCGSSEQVGVMGYLTGGGLPLTCRTHGFAADHVRSLDVVTADGSVRTVSPTQEHDLFWAVRGGGSNFGVVTSAEIDLVPLSSVYAGELCYAGEDPAQAALVVRSYLVWAKEQPDEMSSSVTLVRLPDVPEQPDEVRGRSLVQVHIVYTGDETHGARLVEPLRALAPETDTVAATPYRQITELHHDPKHPVRVHFRSALLDEPSDVAVKALVSFIDPASAPEGLFPGIELRHLGGALSRPPARPHAVDARDAAFLLWVRVPLPDGETAPARGLADDVLDRLRPWDTGALLPGFLFDHDSDPERVRRAYSESDHRRLTELKAEYDPHNLFRVNHNIRPVGDGA</sequence>
<comment type="caution">
    <text evidence="7">The sequence shown here is derived from an EMBL/GenBank/DDBJ whole genome shotgun (WGS) entry which is preliminary data.</text>
</comment>
<dbReference type="Proteomes" id="UP001501710">
    <property type="component" value="Unassembled WGS sequence"/>
</dbReference>
<comment type="cofactor">
    <cofactor evidence="1">
        <name>FAD</name>
        <dbReference type="ChEBI" id="CHEBI:57692"/>
    </cofactor>
</comment>
<reference evidence="8" key="1">
    <citation type="journal article" date="2019" name="Int. J. Syst. Evol. Microbiol.">
        <title>The Global Catalogue of Microorganisms (GCM) 10K type strain sequencing project: providing services to taxonomists for standard genome sequencing and annotation.</title>
        <authorList>
            <consortium name="The Broad Institute Genomics Platform"/>
            <consortium name="The Broad Institute Genome Sequencing Center for Infectious Disease"/>
            <person name="Wu L."/>
            <person name="Ma J."/>
        </authorList>
    </citation>
    <scope>NUCLEOTIDE SEQUENCE [LARGE SCALE GENOMIC DNA]</scope>
    <source>
        <strain evidence="8">JCM 17440</strain>
    </source>
</reference>
<name>A0ABP8BW68_9ACTN</name>
<evidence type="ECO:0000259" key="6">
    <source>
        <dbReference type="PROSITE" id="PS51387"/>
    </source>
</evidence>
<dbReference type="InterPro" id="IPR016167">
    <property type="entry name" value="FAD-bd_PCMH_sub1"/>
</dbReference>
<dbReference type="InterPro" id="IPR012951">
    <property type="entry name" value="BBE"/>
</dbReference>
<keyword evidence="8" id="KW-1185">Reference proteome</keyword>
<dbReference type="RefSeq" id="WP_344892124.1">
    <property type="nucleotide sequence ID" value="NZ_BAABAS010000004.1"/>
</dbReference>
<comment type="similarity">
    <text evidence="2">Belongs to the oxygen-dependent FAD-linked oxidoreductase family.</text>
</comment>